<dbReference type="AlphaFoldDB" id="A0AAP0DUE5"/>
<name>A0AAP0DUE5_9MAGN</name>
<sequence>MRLYVVIYSGMARPKLPMTREEVGAEVSRPNRGRGGRRPQTASYRKEKEKENEDVKGKAKVDGTRGRLHLHDEGSTLNAGRPEDLAFAGGEEEGHASESTSSDSSDAGNMIETDRNVGGAVEVELAMMEESQKWLLKRVLHSPVVL</sequence>
<evidence type="ECO:0000313" key="2">
    <source>
        <dbReference type="EMBL" id="KAK9081231.1"/>
    </source>
</evidence>
<feature type="region of interest" description="Disordered" evidence="1">
    <location>
        <begin position="15"/>
        <end position="112"/>
    </location>
</feature>
<proteinExistence type="predicted"/>
<accession>A0AAP0DUE5</accession>
<comment type="caution">
    <text evidence="2">The sequence shown here is derived from an EMBL/GenBank/DDBJ whole genome shotgun (WGS) entry which is preliminary data.</text>
</comment>
<protein>
    <submittedName>
        <fullName evidence="2">Uncharacterized protein</fullName>
    </submittedName>
</protein>
<evidence type="ECO:0000313" key="3">
    <source>
        <dbReference type="Proteomes" id="UP001420932"/>
    </source>
</evidence>
<evidence type="ECO:0000256" key="1">
    <source>
        <dbReference type="SAM" id="MobiDB-lite"/>
    </source>
</evidence>
<reference evidence="2 3" key="1">
    <citation type="submission" date="2024-01" db="EMBL/GenBank/DDBJ databases">
        <title>Genome assemblies of Stephania.</title>
        <authorList>
            <person name="Yang L."/>
        </authorList>
    </citation>
    <scope>NUCLEOTIDE SEQUENCE [LARGE SCALE GENOMIC DNA]</scope>
    <source>
        <strain evidence="2">YNDBR</strain>
        <tissue evidence="2">Leaf</tissue>
    </source>
</reference>
<gene>
    <name evidence="2" type="ORF">Syun_030594</name>
</gene>
<keyword evidence="3" id="KW-1185">Reference proteome</keyword>
<dbReference type="Proteomes" id="UP001420932">
    <property type="component" value="Unassembled WGS sequence"/>
</dbReference>
<feature type="compositionally biased region" description="Low complexity" evidence="1">
    <location>
        <begin position="97"/>
        <end position="106"/>
    </location>
</feature>
<feature type="compositionally biased region" description="Basic and acidic residues" evidence="1">
    <location>
        <begin position="44"/>
        <end position="74"/>
    </location>
</feature>
<organism evidence="2 3">
    <name type="scientific">Stephania yunnanensis</name>
    <dbReference type="NCBI Taxonomy" id="152371"/>
    <lineage>
        <taxon>Eukaryota</taxon>
        <taxon>Viridiplantae</taxon>
        <taxon>Streptophyta</taxon>
        <taxon>Embryophyta</taxon>
        <taxon>Tracheophyta</taxon>
        <taxon>Spermatophyta</taxon>
        <taxon>Magnoliopsida</taxon>
        <taxon>Ranunculales</taxon>
        <taxon>Menispermaceae</taxon>
        <taxon>Menispermoideae</taxon>
        <taxon>Cissampelideae</taxon>
        <taxon>Stephania</taxon>
    </lineage>
</organism>
<dbReference type="EMBL" id="JBBNAF010000056">
    <property type="protein sequence ID" value="KAK9081231.1"/>
    <property type="molecule type" value="Genomic_DNA"/>
</dbReference>